<sequence>MYRKHFHKTHRQVFSINKWKMRSLFWGFAIVVGIVAALFALGSSASDHFYHYIYNNHPIIAFILPPVGLAIIAWLTRHVFKGTEGSGIPQAIAALSMKNNIARNSVLSLKLAAGKILLTCMGLLSGASIGREGPTVHVGASIMYSLRRFKYFRGQKMVKALVLAGGAAGISAAFNTPLAGIIFAIEEMSRSFEEKTSNTLLIAVVLAGLTALLILDQYTYFGSTSAVLPLSSAWIAVIVIGVVGGVLGGLFSALLIWGTKKIASTVTKYPVRVAFSCGILISVIGYLSNGQTFGTGYLEAKSLVTGGAADLAFPFYKFLATIVSYLSGIPGGIFAPSLSIGAGIGSVMADFIPNSTSSAIVLLGMVGYFTGVVQTPITAFIIVMEMTDNSGMLMPLMATALIAKSVSRVVCPVPIYEAMAQLYIKKVTR</sequence>
<gene>
    <name evidence="11" type="ORF">MNBD_GAMMA22-3131</name>
</gene>
<reference evidence="11" key="1">
    <citation type="submission" date="2018-06" db="EMBL/GenBank/DDBJ databases">
        <authorList>
            <person name="Zhirakovskaya E."/>
        </authorList>
    </citation>
    <scope>NUCLEOTIDE SEQUENCE</scope>
</reference>
<dbReference type="GO" id="GO:0005254">
    <property type="term" value="F:chloride channel activity"/>
    <property type="evidence" value="ECO:0007669"/>
    <property type="project" value="UniProtKB-KW"/>
</dbReference>
<proteinExistence type="predicted"/>
<keyword evidence="2" id="KW-0813">Transport</keyword>
<keyword evidence="3 10" id="KW-0812">Transmembrane</keyword>
<name>A0A3B1AN72_9ZZZZ</name>
<dbReference type="SUPFAM" id="SSF81340">
    <property type="entry name" value="Clc chloride channel"/>
    <property type="match status" value="1"/>
</dbReference>
<evidence type="ECO:0000256" key="6">
    <source>
        <dbReference type="ARBA" id="ARBA00023136"/>
    </source>
</evidence>
<feature type="transmembrane region" description="Helical" evidence="10">
    <location>
        <begin position="333"/>
        <end position="353"/>
    </location>
</feature>
<feature type="transmembrane region" description="Helical" evidence="10">
    <location>
        <begin position="21"/>
        <end position="41"/>
    </location>
</feature>
<dbReference type="PRINTS" id="PR00762">
    <property type="entry name" value="CLCHANNEL"/>
</dbReference>
<dbReference type="AlphaFoldDB" id="A0A3B1AN72"/>
<evidence type="ECO:0000256" key="10">
    <source>
        <dbReference type="SAM" id="Phobius"/>
    </source>
</evidence>
<evidence type="ECO:0000256" key="1">
    <source>
        <dbReference type="ARBA" id="ARBA00004141"/>
    </source>
</evidence>
<dbReference type="InterPro" id="IPR050368">
    <property type="entry name" value="ClC-type_chloride_channel"/>
</dbReference>
<evidence type="ECO:0000256" key="5">
    <source>
        <dbReference type="ARBA" id="ARBA00023065"/>
    </source>
</evidence>
<feature type="transmembrane region" description="Helical" evidence="10">
    <location>
        <begin position="197"/>
        <end position="215"/>
    </location>
</feature>
<organism evidence="11">
    <name type="scientific">hydrothermal vent metagenome</name>
    <dbReference type="NCBI Taxonomy" id="652676"/>
    <lineage>
        <taxon>unclassified sequences</taxon>
        <taxon>metagenomes</taxon>
        <taxon>ecological metagenomes</taxon>
    </lineage>
</organism>
<dbReference type="InterPro" id="IPR001807">
    <property type="entry name" value="ClC"/>
</dbReference>
<dbReference type="InterPro" id="IPR014743">
    <property type="entry name" value="Cl-channel_core"/>
</dbReference>
<dbReference type="EMBL" id="UOFS01000048">
    <property type="protein sequence ID" value="VAX01324.1"/>
    <property type="molecule type" value="Genomic_DNA"/>
</dbReference>
<feature type="transmembrane region" description="Helical" evidence="10">
    <location>
        <begin position="359"/>
        <end position="384"/>
    </location>
</feature>
<evidence type="ECO:0000256" key="3">
    <source>
        <dbReference type="ARBA" id="ARBA00022692"/>
    </source>
</evidence>
<feature type="transmembrane region" description="Helical" evidence="10">
    <location>
        <begin position="160"/>
        <end position="185"/>
    </location>
</feature>
<dbReference type="PANTHER" id="PTHR43427">
    <property type="entry name" value="CHLORIDE CHANNEL PROTEIN CLC-E"/>
    <property type="match status" value="1"/>
</dbReference>
<dbReference type="PANTHER" id="PTHR43427:SF6">
    <property type="entry name" value="CHLORIDE CHANNEL PROTEIN CLC-E"/>
    <property type="match status" value="1"/>
</dbReference>
<accession>A0A3B1AN72</accession>
<feature type="transmembrane region" description="Helical" evidence="10">
    <location>
        <begin position="269"/>
        <end position="287"/>
    </location>
</feature>
<evidence type="ECO:0000256" key="7">
    <source>
        <dbReference type="ARBA" id="ARBA00023173"/>
    </source>
</evidence>
<keyword evidence="6 10" id="KW-0472">Membrane</keyword>
<dbReference type="CDD" id="cd01034">
    <property type="entry name" value="EriC_like"/>
    <property type="match status" value="1"/>
</dbReference>
<evidence type="ECO:0000256" key="2">
    <source>
        <dbReference type="ARBA" id="ARBA00022448"/>
    </source>
</evidence>
<protein>
    <submittedName>
        <fullName evidence="11">Chloride channel protein</fullName>
    </submittedName>
</protein>
<feature type="transmembrane region" description="Helical" evidence="10">
    <location>
        <begin position="107"/>
        <end position="129"/>
    </location>
</feature>
<dbReference type="Gene3D" id="1.10.3080.10">
    <property type="entry name" value="Clc chloride channel"/>
    <property type="match status" value="1"/>
</dbReference>
<feature type="transmembrane region" description="Helical" evidence="10">
    <location>
        <begin position="235"/>
        <end position="257"/>
    </location>
</feature>
<evidence type="ECO:0000256" key="8">
    <source>
        <dbReference type="ARBA" id="ARBA00023214"/>
    </source>
</evidence>
<keyword evidence="5" id="KW-0406">Ion transport</keyword>
<comment type="subcellular location">
    <subcellularLocation>
        <location evidence="1">Membrane</location>
        <topology evidence="1">Multi-pass membrane protein</topology>
    </subcellularLocation>
</comment>
<keyword evidence="4 10" id="KW-1133">Transmembrane helix</keyword>
<evidence type="ECO:0000256" key="9">
    <source>
        <dbReference type="ARBA" id="ARBA00023303"/>
    </source>
</evidence>
<evidence type="ECO:0000256" key="4">
    <source>
        <dbReference type="ARBA" id="ARBA00022989"/>
    </source>
</evidence>
<keyword evidence="7" id="KW-0869">Chloride channel</keyword>
<evidence type="ECO:0000313" key="11">
    <source>
        <dbReference type="EMBL" id="VAX01324.1"/>
    </source>
</evidence>
<keyword evidence="9" id="KW-0407">Ion channel</keyword>
<dbReference type="Pfam" id="PF00654">
    <property type="entry name" value="Voltage_CLC"/>
    <property type="match status" value="1"/>
</dbReference>
<keyword evidence="8" id="KW-0868">Chloride</keyword>
<dbReference type="GO" id="GO:0034707">
    <property type="term" value="C:chloride channel complex"/>
    <property type="evidence" value="ECO:0007669"/>
    <property type="project" value="UniProtKB-KW"/>
</dbReference>
<feature type="transmembrane region" description="Helical" evidence="10">
    <location>
        <begin position="53"/>
        <end position="75"/>
    </location>
</feature>